<evidence type="ECO:0000256" key="1">
    <source>
        <dbReference type="ARBA" id="ARBA00004604"/>
    </source>
</evidence>
<comment type="similarity">
    <text evidence="2">Belongs to the eukaryotic RPA49/POLR1E RNA polymerase subunit family.</text>
</comment>
<evidence type="ECO:0000256" key="4">
    <source>
        <dbReference type="ARBA" id="ARBA00023163"/>
    </source>
</evidence>
<dbReference type="Proteomes" id="UP001479436">
    <property type="component" value="Unassembled WGS sequence"/>
</dbReference>
<dbReference type="Pfam" id="PF06870">
    <property type="entry name" value="RNA_pol_I_A49"/>
    <property type="match status" value="1"/>
</dbReference>
<proteinExistence type="inferred from homology"/>
<comment type="caution">
    <text evidence="6">The sequence shown here is derived from an EMBL/GenBank/DDBJ whole genome shotgun (WGS) entry which is preliminary data.</text>
</comment>
<keyword evidence="7" id="KW-1185">Reference proteome</keyword>
<accession>A0ABR2WAN0</accession>
<reference evidence="6 7" key="1">
    <citation type="submission" date="2023-04" db="EMBL/GenBank/DDBJ databases">
        <title>Genome of Basidiobolus ranarum AG-B5.</title>
        <authorList>
            <person name="Stajich J.E."/>
            <person name="Carter-House D."/>
            <person name="Gryganskyi A."/>
        </authorList>
    </citation>
    <scope>NUCLEOTIDE SEQUENCE [LARGE SCALE GENOMIC DNA]</scope>
    <source>
        <strain evidence="6 7">AG-B5</strain>
    </source>
</reference>
<sequence length="418" mass="47038">MSTGKRRREEGSSEKVSLNLDSTESSAPVLVTFPGVYPSNPQQQFKLYQNSTSRRSNQVIVAGETERVEFVGQNFGEEGPKNLYCKYVVGIYDKNTNSVTFKEAPVCKMTRQVKALKHLQAQQSDSNQAMAALNALGEAFGSKKRKAKIRAVERNRVDVDNLKDAASYIQDNLEEHASSLPTQDDIKNDADADRPIPPYNLAATEAKDIYNYNDIISPAEVAVLPFTLLLKAESEGDRVQLLPFRNSSYIKERLSLAVQKKDRFRVKNLLYISYLMQFRTMREKQLNDPETFARLLNEPPAIITEKLLERFTEVVPGPNGKPNYKITPKCQDKVTCYIMALALILDDFVAYPAVFAKDLSIPQPKAIELFKNLGCRVDSISKAEQTALGLSATDVKRMKKVRLVAPLVFPAKKFRRSK</sequence>
<keyword evidence="5" id="KW-0539">Nucleus</keyword>
<dbReference type="InterPro" id="IPR009668">
    <property type="entry name" value="RNA_pol-assoc_fac_A49-like"/>
</dbReference>
<keyword evidence="4" id="KW-0804">Transcription</keyword>
<evidence type="ECO:0000313" key="7">
    <source>
        <dbReference type="Proteomes" id="UP001479436"/>
    </source>
</evidence>
<organism evidence="6 7">
    <name type="scientific">Basidiobolus ranarum</name>
    <dbReference type="NCBI Taxonomy" id="34480"/>
    <lineage>
        <taxon>Eukaryota</taxon>
        <taxon>Fungi</taxon>
        <taxon>Fungi incertae sedis</taxon>
        <taxon>Zoopagomycota</taxon>
        <taxon>Entomophthoromycotina</taxon>
        <taxon>Basidiobolomycetes</taxon>
        <taxon>Basidiobolales</taxon>
        <taxon>Basidiobolaceae</taxon>
        <taxon>Basidiobolus</taxon>
    </lineage>
</organism>
<protein>
    <submittedName>
        <fullName evidence="6">DNA-directed RNA polymerase I subunit rpa49</fullName>
    </submittedName>
</protein>
<dbReference type="GO" id="GO:0000428">
    <property type="term" value="C:DNA-directed RNA polymerase complex"/>
    <property type="evidence" value="ECO:0007669"/>
    <property type="project" value="UniProtKB-KW"/>
</dbReference>
<keyword evidence="3 6" id="KW-0240">DNA-directed RNA polymerase</keyword>
<evidence type="ECO:0000256" key="3">
    <source>
        <dbReference type="ARBA" id="ARBA00022478"/>
    </source>
</evidence>
<comment type="subcellular location">
    <subcellularLocation>
        <location evidence="1">Nucleus</location>
        <location evidence="1">Nucleolus</location>
    </subcellularLocation>
</comment>
<dbReference type="EMBL" id="JASJQH010006891">
    <property type="protein sequence ID" value="KAK9728791.1"/>
    <property type="molecule type" value="Genomic_DNA"/>
</dbReference>
<evidence type="ECO:0000256" key="5">
    <source>
        <dbReference type="ARBA" id="ARBA00023242"/>
    </source>
</evidence>
<evidence type="ECO:0000256" key="2">
    <source>
        <dbReference type="ARBA" id="ARBA00009430"/>
    </source>
</evidence>
<dbReference type="PANTHER" id="PTHR14440">
    <property type="entry name" value="DNA-DIRECTED RNA POLYMERASE I SUBUNIT RPA49"/>
    <property type="match status" value="1"/>
</dbReference>
<gene>
    <name evidence="6" type="primary">RPA49</name>
    <name evidence="6" type="ORF">K7432_000818</name>
</gene>
<evidence type="ECO:0000313" key="6">
    <source>
        <dbReference type="EMBL" id="KAK9728791.1"/>
    </source>
</evidence>
<name>A0ABR2WAN0_9FUNG</name>